<gene>
    <name evidence="2" type="ORF">A2721_01910</name>
</gene>
<dbReference type="Pfam" id="PF13439">
    <property type="entry name" value="Glyco_transf_4"/>
    <property type="match status" value="1"/>
</dbReference>
<proteinExistence type="predicted"/>
<name>A0A1F6A370_9BACT</name>
<dbReference type="Gene3D" id="3.40.50.2000">
    <property type="entry name" value="Glycogen Phosphorylase B"/>
    <property type="match status" value="2"/>
</dbReference>
<dbReference type="Proteomes" id="UP000177871">
    <property type="component" value="Unassembled WGS sequence"/>
</dbReference>
<evidence type="ECO:0000259" key="1">
    <source>
        <dbReference type="Pfam" id="PF13439"/>
    </source>
</evidence>
<dbReference type="CDD" id="cd03801">
    <property type="entry name" value="GT4_PimA-like"/>
    <property type="match status" value="1"/>
</dbReference>
<dbReference type="PANTHER" id="PTHR12526">
    <property type="entry name" value="GLYCOSYLTRANSFERASE"/>
    <property type="match status" value="1"/>
</dbReference>
<comment type="caution">
    <text evidence="2">The sequence shown here is derived from an EMBL/GenBank/DDBJ whole genome shotgun (WGS) entry which is preliminary data.</text>
</comment>
<dbReference type="AlphaFoldDB" id="A0A1F6A370"/>
<dbReference type="STRING" id="1798381.A2721_01910"/>
<evidence type="ECO:0000313" key="3">
    <source>
        <dbReference type="Proteomes" id="UP000177871"/>
    </source>
</evidence>
<dbReference type="SUPFAM" id="SSF53756">
    <property type="entry name" value="UDP-Glycosyltransferase/glycogen phosphorylase"/>
    <property type="match status" value="1"/>
</dbReference>
<dbReference type="Pfam" id="PF13692">
    <property type="entry name" value="Glyco_trans_1_4"/>
    <property type="match status" value="1"/>
</dbReference>
<dbReference type="EMBL" id="MFJK01000009">
    <property type="protein sequence ID" value="OGG19153.1"/>
    <property type="molecule type" value="Genomic_DNA"/>
</dbReference>
<dbReference type="InterPro" id="IPR028098">
    <property type="entry name" value="Glyco_trans_4-like_N"/>
</dbReference>
<feature type="domain" description="Glycosyltransferase subfamily 4-like N-terminal" evidence="1">
    <location>
        <begin position="13"/>
        <end position="204"/>
    </location>
</feature>
<sequence length="393" mass="44755">MFTPYVPYPPNSGGQTRTFNLIKNLSKKHQITSLCFLREDQKEPDLRQLQKYCEGVEIVKRKKAWRSLTKIFMTGISPYPYLANMYLYPSVKSSLQKLLAQNKYDLIHVETYYIMPNIPPTDVPILLAEQTIEYLVYQHFAETTSIWPLKPLLYADVLKHKYWEKYYWVKANKVVAMSEADLKVMKQIVPNLDADIVPNGIDREFFSAEIKVSLSPHPTFLFVGQFNWLQNREAVEILAQRIWPIIKEMLPGANLWIVGRNPTKTIQDFSSSHVKVSGDVEDIRTAYQSSDCLIAPLYGGGGTRYKTLEAMASRLPVVSTDIGVEGLSVKNGYHALVSSDPEKLAQLAVEVVKNKVLAKKLAKNALALVTKNFDWQTITNKLEKIYEQTAGQS</sequence>
<reference evidence="2 3" key="1">
    <citation type="journal article" date="2016" name="Nat. Commun.">
        <title>Thousands of microbial genomes shed light on interconnected biogeochemical processes in an aquifer system.</title>
        <authorList>
            <person name="Anantharaman K."/>
            <person name="Brown C.T."/>
            <person name="Hug L.A."/>
            <person name="Sharon I."/>
            <person name="Castelle C.J."/>
            <person name="Probst A.J."/>
            <person name="Thomas B.C."/>
            <person name="Singh A."/>
            <person name="Wilkins M.J."/>
            <person name="Karaoz U."/>
            <person name="Brodie E.L."/>
            <person name="Williams K.H."/>
            <person name="Hubbard S.S."/>
            <person name="Banfield J.F."/>
        </authorList>
    </citation>
    <scope>NUCLEOTIDE SEQUENCE [LARGE SCALE GENOMIC DNA]</scope>
</reference>
<evidence type="ECO:0000313" key="2">
    <source>
        <dbReference type="EMBL" id="OGG19153.1"/>
    </source>
</evidence>
<organism evidence="2 3">
    <name type="scientific">Candidatus Gottesmanbacteria bacterium RIFCSPHIGHO2_01_FULL_47_48</name>
    <dbReference type="NCBI Taxonomy" id="1798381"/>
    <lineage>
        <taxon>Bacteria</taxon>
        <taxon>Candidatus Gottesmaniibacteriota</taxon>
    </lineage>
</organism>
<accession>A0A1F6A370</accession>
<protein>
    <recommendedName>
        <fullName evidence="1">Glycosyltransferase subfamily 4-like N-terminal domain-containing protein</fullName>
    </recommendedName>
</protein>